<name>A0A7W7ZMY8_9BACT</name>
<dbReference type="AlphaFoldDB" id="A0A7W7ZMY8"/>
<accession>A0A7W7ZMY8</accession>
<dbReference type="Proteomes" id="UP000584867">
    <property type="component" value="Unassembled WGS sequence"/>
</dbReference>
<keyword evidence="2" id="KW-1133">Transmembrane helix</keyword>
<keyword evidence="2" id="KW-0812">Transmembrane</keyword>
<evidence type="ECO:0000313" key="4">
    <source>
        <dbReference type="Proteomes" id="UP000584867"/>
    </source>
</evidence>
<sequence>MFYPVKNADRGTRNVRIKRAITALSLLILLALLTALVGFYRHRAARYTPDLPVTAVALSDHASVIGVYKWRICGPFVAATEDQHYTPLTERNMLLHDYLHDIHGAETPLHIALPRTNIGISFDRDPAAEDKAPITKQEFLNQDITFPTPDIKTQLLYWGEYHVFKVVYAAAFLDSPNEQDVILLSATNSPIKIWLNDQFQTQSSPGSVGEYWYAHVGTVVHLRTGKNTLLIKMLCFPFRNDFAVWIATREGAYAFIREHGGLFDLSAQLVIPRGEPIVLAPILSIYDRGKDTLKSYSILDQRGRVVRHGPLTEPTIDTSYIPDGLYSLSLKYDALTVGELIFLGNPVTRLKEYQTQCIRGARINVPCAGLSRLATTVKDASAGFAVDKQKLLVSLIANFEWSIHRLPLYDGLTDEVPRVRLISFISKIDHTIQYYYMHVPSGVPPSRHIPLAVILPTSAPILPFFDNWITLHPASLLKYSRFADRYKMAVIEPFARGELLPSDLAEADILQSIKDAEFRIAIDKSRVYLAGECGGGRSAFLLAEDHPDMFGGISTIGAATGVDTAVRDQEASRQNVLLRLRNIAFIPTRITHGAEDYHSPVRQANVLLEKGAKVGFHPELVLLPGDSEFGYVESYRKMFEVFSISKRSHMSADTVFGKSDNGTSRNYDAAQPYDH</sequence>
<feature type="transmembrane region" description="Helical" evidence="2">
    <location>
        <begin position="20"/>
        <end position="40"/>
    </location>
</feature>
<dbReference type="RefSeq" id="WP_184253271.1">
    <property type="nucleotide sequence ID" value="NZ_JACHIO010000003.1"/>
</dbReference>
<evidence type="ECO:0000256" key="2">
    <source>
        <dbReference type="SAM" id="Phobius"/>
    </source>
</evidence>
<organism evidence="3 4">
    <name type="scientific">Granulicella mallensis</name>
    <dbReference type="NCBI Taxonomy" id="940614"/>
    <lineage>
        <taxon>Bacteria</taxon>
        <taxon>Pseudomonadati</taxon>
        <taxon>Acidobacteriota</taxon>
        <taxon>Terriglobia</taxon>
        <taxon>Terriglobales</taxon>
        <taxon>Acidobacteriaceae</taxon>
        <taxon>Granulicella</taxon>
    </lineage>
</organism>
<comment type="caution">
    <text evidence="3">The sequence shown here is derived from an EMBL/GenBank/DDBJ whole genome shotgun (WGS) entry which is preliminary data.</text>
</comment>
<proteinExistence type="predicted"/>
<evidence type="ECO:0000256" key="1">
    <source>
        <dbReference type="SAM" id="MobiDB-lite"/>
    </source>
</evidence>
<dbReference type="InterPro" id="IPR029058">
    <property type="entry name" value="AB_hydrolase_fold"/>
</dbReference>
<reference evidence="3 4" key="1">
    <citation type="submission" date="2020-08" db="EMBL/GenBank/DDBJ databases">
        <title>Genomic Encyclopedia of Type Strains, Phase IV (KMG-V): Genome sequencing to study the core and pangenomes of soil and plant-associated prokaryotes.</title>
        <authorList>
            <person name="Whitman W."/>
        </authorList>
    </citation>
    <scope>NUCLEOTIDE SEQUENCE [LARGE SCALE GENOMIC DNA]</scope>
    <source>
        <strain evidence="3 4">X5P3</strain>
    </source>
</reference>
<dbReference type="SUPFAM" id="SSF53474">
    <property type="entry name" value="alpha/beta-Hydrolases"/>
    <property type="match status" value="1"/>
</dbReference>
<gene>
    <name evidence="3" type="ORF">HDF15_001013</name>
</gene>
<protein>
    <recommendedName>
        <fullName evidence="5">Peptidase S9 prolyl oligopeptidase catalytic domain-containing protein</fullName>
    </recommendedName>
</protein>
<keyword evidence="2" id="KW-0472">Membrane</keyword>
<feature type="region of interest" description="Disordered" evidence="1">
    <location>
        <begin position="654"/>
        <end position="675"/>
    </location>
</feature>
<dbReference type="EMBL" id="JACHIO010000003">
    <property type="protein sequence ID" value="MBB5062683.1"/>
    <property type="molecule type" value="Genomic_DNA"/>
</dbReference>
<dbReference type="Gene3D" id="3.40.50.1820">
    <property type="entry name" value="alpha/beta hydrolase"/>
    <property type="match status" value="1"/>
</dbReference>
<evidence type="ECO:0008006" key="5">
    <source>
        <dbReference type="Google" id="ProtNLM"/>
    </source>
</evidence>
<evidence type="ECO:0000313" key="3">
    <source>
        <dbReference type="EMBL" id="MBB5062683.1"/>
    </source>
</evidence>